<dbReference type="EMBL" id="JBHSBB010000009">
    <property type="protein sequence ID" value="MFC4032272.1"/>
    <property type="molecule type" value="Genomic_DNA"/>
</dbReference>
<dbReference type="RefSeq" id="WP_386429070.1">
    <property type="nucleotide sequence ID" value="NZ_JBHSBB010000009.1"/>
</dbReference>
<keyword evidence="3" id="KW-1185">Reference proteome</keyword>
<proteinExistence type="predicted"/>
<dbReference type="Proteomes" id="UP001595765">
    <property type="component" value="Unassembled WGS sequence"/>
</dbReference>
<organism evidence="2 3">
    <name type="scientific">Streptomyces polygonati</name>
    <dbReference type="NCBI Taxonomy" id="1617087"/>
    <lineage>
        <taxon>Bacteria</taxon>
        <taxon>Bacillati</taxon>
        <taxon>Actinomycetota</taxon>
        <taxon>Actinomycetes</taxon>
        <taxon>Kitasatosporales</taxon>
        <taxon>Streptomycetaceae</taxon>
        <taxon>Streptomyces</taxon>
    </lineage>
</organism>
<gene>
    <name evidence="2" type="ORF">ACFO3J_12360</name>
</gene>
<evidence type="ECO:0000256" key="1">
    <source>
        <dbReference type="SAM" id="Phobius"/>
    </source>
</evidence>
<feature type="transmembrane region" description="Helical" evidence="1">
    <location>
        <begin position="28"/>
        <end position="46"/>
    </location>
</feature>
<keyword evidence="1" id="KW-0812">Transmembrane</keyword>
<protein>
    <submittedName>
        <fullName evidence="2">DUF1453 domain-containing protein</fullName>
    </submittedName>
</protein>
<feature type="transmembrane region" description="Helical" evidence="1">
    <location>
        <begin position="58"/>
        <end position="78"/>
    </location>
</feature>
<accession>A0ABV8HJN5</accession>
<evidence type="ECO:0000313" key="3">
    <source>
        <dbReference type="Proteomes" id="UP001595765"/>
    </source>
</evidence>
<keyword evidence="1" id="KW-0472">Membrane</keyword>
<feature type="transmembrane region" description="Helical" evidence="1">
    <location>
        <begin position="98"/>
        <end position="123"/>
    </location>
</feature>
<name>A0ABV8HJN5_9ACTN</name>
<sequence>MNVLELLAAIGVVVLVIGRQLRGEPLRGKRLVLLPVILTVIGAVDLGKGGRHPTATDIACVAVSALIAAGIGAAQGGVLRLEHRGGGLWGTMPARGLWLWGGLVASRLVMMAVAAGMGAHVAASTAPILLMLGINRLGQAAVVVPRSLASGIPFAPEKNGSVFLAGRLDQGAGGRVRPVRYADRRDRRRSR</sequence>
<reference evidence="3" key="1">
    <citation type="journal article" date="2019" name="Int. J. Syst. Evol. Microbiol.">
        <title>The Global Catalogue of Microorganisms (GCM) 10K type strain sequencing project: providing services to taxonomists for standard genome sequencing and annotation.</title>
        <authorList>
            <consortium name="The Broad Institute Genomics Platform"/>
            <consortium name="The Broad Institute Genome Sequencing Center for Infectious Disease"/>
            <person name="Wu L."/>
            <person name="Ma J."/>
        </authorList>
    </citation>
    <scope>NUCLEOTIDE SEQUENCE [LARGE SCALE GENOMIC DNA]</scope>
    <source>
        <strain evidence="3">CGMCC 4.7237</strain>
    </source>
</reference>
<comment type="caution">
    <text evidence="2">The sequence shown here is derived from an EMBL/GenBank/DDBJ whole genome shotgun (WGS) entry which is preliminary data.</text>
</comment>
<keyword evidence="1" id="KW-1133">Transmembrane helix</keyword>
<evidence type="ECO:0000313" key="2">
    <source>
        <dbReference type="EMBL" id="MFC4032272.1"/>
    </source>
</evidence>